<dbReference type="Proteomes" id="UP000830115">
    <property type="component" value="Chromosome"/>
</dbReference>
<feature type="compositionally biased region" description="Polar residues" evidence="1">
    <location>
        <begin position="1"/>
        <end position="14"/>
    </location>
</feature>
<sequence>MAVTETFSTFSASQTHDHNAQSHSATPHADGHDGTSCKIITSGESAHHPSPAEGSSAALPGWLCPTAVPGGIAIMPPRPPPQPSPAVLSVLRI</sequence>
<dbReference type="RefSeq" id="WP_248868298.1">
    <property type="nucleotide sequence ID" value="NZ_CP086322.1"/>
</dbReference>
<keyword evidence="3" id="KW-1185">Reference proteome</keyword>
<accession>A0ABY4MJ43</accession>
<evidence type="ECO:0000313" key="2">
    <source>
        <dbReference type="EMBL" id="UQA97372.1"/>
    </source>
</evidence>
<gene>
    <name evidence="2" type="ORF">K9S39_40860</name>
</gene>
<dbReference type="EMBL" id="CP086322">
    <property type="protein sequence ID" value="UQA97372.1"/>
    <property type="molecule type" value="Genomic_DNA"/>
</dbReference>
<name>A0ABY4MJ43_9ACTN</name>
<feature type="region of interest" description="Disordered" evidence="1">
    <location>
        <begin position="1"/>
        <end position="93"/>
    </location>
</feature>
<protein>
    <submittedName>
        <fullName evidence="2">Uncharacterized protein</fullName>
    </submittedName>
</protein>
<proteinExistence type="predicted"/>
<reference evidence="2" key="1">
    <citation type="submission" date="2021-10" db="EMBL/GenBank/DDBJ databases">
        <title>Streptomyces nigrumlapis sp.nov.,an antimicrobial producing actinobacterium isolated from Black Gobi rocks.</title>
        <authorList>
            <person name="Wen Y."/>
            <person name="Zhang W."/>
            <person name="Liu X.G."/>
        </authorList>
    </citation>
    <scope>NUCLEOTIDE SEQUENCE</scope>
    <source>
        <strain evidence="2">ST13-2-2</strain>
    </source>
</reference>
<evidence type="ECO:0000313" key="3">
    <source>
        <dbReference type="Proteomes" id="UP000830115"/>
    </source>
</evidence>
<evidence type="ECO:0000256" key="1">
    <source>
        <dbReference type="SAM" id="MobiDB-lite"/>
    </source>
</evidence>
<organism evidence="2 3">
    <name type="scientific">Streptomyces halobius</name>
    <dbReference type="NCBI Taxonomy" id="2879846"/>
    <lineage>
        <taxon>Bacteria</taxon>
        <taxon>Bacillati</taxon>
        <taxon>Actinomycetota</taxon>
        <taxon>Actinomycetes</taxon>
        <taxon>Kitasatosporales</taxon>
        <taxon>Streptomycetaceae</taxon>
        <taxon>Streptomyces</taxon>
    </lineage>
</organism>